<keyword evidence="3" id="KW-1185">Reference proteome</keyword>
<dbReference type="EMBL" id="PJQY01003057">
    <property type="protein sequence ID" value="PQM40595.1"/>
    <property type="molecule type" value="Genomic_DNA"/>
</dbReference>
<evidence type="ECO:0000313" key="3">
    <source>
        <dbReference type="Proteomes" id="UP000250321"/>
    </source>
</evidence>
<dbReference type="STRING" id="2094558.A0A314USU4"/>
<keyword evidence="1" id="KW-0812">Transmembrane</keyword>
<gene>
    <name evidence="2" type="ORF">Pyn_36569</name>
</gene>
<keyword evidence="1" id="KW-0472">Membrane</keyword>
<sequence>MNTKVLLGLIILNSAKDLQVLDHRTFAVMMSAIWLMTVPVGPFLALGYKTTRASTQYKIRNIQSLEPDTELRILTHTYPHLHQRLRRCRPPRGFKSIPTIPDLCLRRPTRGAHRPSFGHAHRASHLQS</sequence>
<dbReference type="Proteomes" id="UP000250321">
    <property type="component" value="Unassembled WGS sequence"/>
</dbReference>
<name>A0A314USU4_PRUYE</name>
<comment type="caution">
    <text evidence="2">The sequence shown here is derived from an EMBL/GenBank/DDBJ whole genome shotgun (WGS) entry which is preliminary data.</text>
</comment>
<keyword evidence="1" id="KW-1133">Transmembrane helix</keyword>
<protein>
    <submittedName>
        <fullName evidence="2">Cation/H(+) antiporter 15</fullName>
    </submittedName>
</protein>
<organism evidence="2 3">
    <name type="scientific">Prunus yedoensis var. nudiflora</name>
    <dbReference type="NCBI Taxonomy" id="2094558"/>
    <lineage>
        <taxon>Eukaryota</taxon>
        <taxon>Viridiplantae</taxon>
        <taxon>Streptophyta</taxon>
        <taxon>Embryophyta</taxon>
        <taxon>Tracheophyta</taxon>
        <taxon>Spermatophyta</taxon>
        <taxon>Magnoliopsida</taxon>
        <taxon>eudicotyledons</taxon>
        <taxon>Gunneridae</taxon>
        <taxon>Pentapetalae</taxon>
        <taxon>rosids</taxon>
        <taxon>fabids</taxon>
        <taxon>Rosales</taxon>
        <taxon>Rosaceae</taxon>
        <taxon>Amygdaloideae</taxon>
        <taxon>Amygdaleae</taxon>
        <taxon>Prunus</taxon>
    </lineage>
</organism>
<dbReference type="AlphaFoldDB" id="A0A314USU4"/>
<proteinExistence type="predicted"/>
<feature type="transmembrane region" description="Helical" evidence="1">
    <location>
        <begin position="27"/>
        <end position="48"/>
    </location>
</feature>
<reference evidence="2 3" key="1">
    <citation type="submission" date="2018-02" db="EMBL/GenBank/DDBJ databases">
        <title>Draft genome of wild Prunus yedoensis var. nudiflora.</title>
        <authorList>
            <person name="Baek S."/>
            <person name="Kim J.-H."/>
            <person name="Choi K."/>
            <person name="Kim G.-B."/>
            <person name="Cho A."/>
            <person name="Jang H."/>
            <person name="Shin C.-H."/>
            <person name="Yu H.-J."/>
            <person name="Mun J.-H."/>
        </authorList>
    </citation>
    <scope>NUCLEOTIDE SEQUENCE [LARGE SCALE GENOMIC DNA]</scope>
    <source>
        <strain evidence="3">cv. Jeju island</strain>
        <tissue evidence="2">Leaf</tissue>
    </source>
</reference>
<accession>A0A314USU4</accession>
<evidence type="ECO:0000256" key="1">
    <source>
        <dbReference type="SAM" id="Phobius"/>
    </source>
</evidence>
<evidence type="ECO:0000313" key="2">
    <source>
        <dbReference type="EMBL" id="PQM40595.1"/>
    </source>
</evidence>